<sequence>MNSKTGRRGPLSGLTVLEAGGVGPAPFCAMLMADLGADVIRIDRKDSSESGLPVDRRYEIMFRNRRSLVLDLKRPEAADIFMRLVRRSDILIEGFRPGVMERLGLGPDVCMAHNPKLIYGRMTGWGQTGPMAQAPGHDINYIALTGALHAIGQKNGVPEVPLNLVGDFGGGAMYLAFGVMCALHEARISGKGQIVDAGMIDGATSLMTMIYGLFAAGYWTDERGSNRLDSGAPFYGVYETKDGRYVALGSNEARFYKATLNVLGLDVERLPDQHDKTSWPALKALFSEVFKTRTRDEWCAAFDGTDTCFSPVLSLAEAPNDPQQIARGNFVECGGVMQPAPAPKFSRTTADCPTPAPGVGEHTVEILRESGLSDDEIERLRTASVI</sequence>
<dbReference type="InterPro" id="IPR044855">
    <property type="entry name" value="CoA-Trfase_III_dom3_sf"/>
</dbReference>
<protein>
    <submittedName>
        <fullName evidence="1">Alpha-methylacyl-CoA racemase</fullName>
    </submittedName>
</protein>
<evidence type="ECO:0000313" key="2">
    <source>
        <dbReference type="Proteomes" id="UP000245712"/>
    </source>
</evidence>
<dbReference type="Proteomes" id="UP000245712">
    <property type="component" value="Unassembled WGS sequence"/>
</dbReference>
<dbReference type="Gene3D" id="3.30.1540.10">
    <property type="entry name" value="formyl-coa transferase, domain 3"/>
    <property type="match status" value="1"/>
</dbReference>
<dbReference type="InterPro" id="IPR023606">
    <property type="entry name" value="CoA-Trfase_III_dom_1_sf"/>
</dbReference>
<gene>
    <name evidence="1" type="ORF">C7402_1282</name>
</gene>
<dbReference type="SUPFAM" id="SSF89796">
    <property type="entry name" value="CoA-transferase family III (CaiB/BaiF)"/>
    <property type="match status" value="1"/>
</dbReference>
<comment type="caution">
    <text evidence="1">The sequence shown here is derived from an EMBL/GenBank/DDBJ whole genome shotgun (WGS) entry which is preliminary data.</text>
</comment>
<evidence type="ECO:0000313" key="1">
    <source>
        <dbReference type="EMBL" id="PVX71579.1"/>
    </source>
</evidence>
<keyword evidence="2" id="KW-1185">Reference proteome</keyword>
<accession>A0ABX5K9X1</accession>
<reference evidence="1 2" key="1">
    <citation type="submission" date="2018-05" db="EMBL/GenBank/DDBJ databases">
        <title>Genomic Encyclopedia of Type Strains, Phase IV (KMG-V): Genome sequencing to study the core and pangenomes of soil and plant-associated prokaryotes.</title>
        <authorList>
            <person name="Whitman W."/>
        </authorList>
    </citation>
    <scope>NUCLEOTIDE SEQUENCE [LARGE SCALE GENOMIC DNA]</scope>
    <source>
        <strain evidence="1 2">SCZa-39</strain>
    </source>
</reference>
<organism evidence="1 2">
    <name type="scientific">Paraburkholderia unamae</name>
    <dbReference type="NCBI Taxonomy" id="219649"/>
    <lineage>
        <taxon>Bacteria</taxon>
        <taxon>Pseudomonadati</taxon>
        <taxon>Pseudomonadota</taxon>
        <taxon>Betaproteobacteria</taxon>
        <taxon>Burkholderiales</taxon>
        <taxon>Burkholderiaceae</taxon>
        <taxon>Paraburkholderia</taxon>
    </lineage>
</organism>
<dbReference type="PANTHER" id="PTHR48228:SF5">
    <property type="entry name" value="ALPHA-METHYLACYL-COA RACEMASE"/>
    <property type="match status" value="1"/>
</dbReference>
<name>A0ABX5K9X1_9BURK</name>
<dbReference type="EMBL" id="QEOB01000028">
    <property type="protein sequence ID" value="PVX71579.1"/>
    <property type="molecule type" value="Genomic_DNA"/>
</dbReference>
<dbReference type="InterPro" id="IPR003673">
    <property type="entry name" value="CoA-Trfase_fam_III"/>
</dbReference>
<dbReference type="InterPro" id="IPR050509">
    <property type="entry name" value="CoA-transferase_III"/>
</dbReference>
<dbReference type="Gene3D" id="3.40.50.10540">
    <property type="entry name" value="Crotonobetainyl-coa:carnitine coa-transferase, domain 1"/>
    <property type="match status" value="1"/>
</dbReference>
<dbReference type="Pfam" id="PF02515">
    <property type="entry name" value="CoA_transf_3"/>
    <property type="match status" value="1"/>
</dbReference>
<dbReference type="PANTHER" id="PTHR48228">
    <property type="entry name" value="SUCCINYL-COA--D-CITRAMALATE COA-TRANSFERASE"/>
    <property type="match status" value="1"/>
</dbReference>
<proteinExistence type="predicted"/>